<evidence type="ECO:0000313" key="1">
    <source>
        <dbReference type="EMBL" id="KKR29777.1"/>
    </source>
</evidence>
<gene>
    <name evidence="1" type="ORF">UT61_C0022G0005</name>
</gene>
<sequence>MERYIEISPSLTEWLESGPKSKPEKDCFLAFLETKVPSERKVKRVTFGHLLALRLIERGLGIPEEVAASLTSSERNEELKELLGKWNALDFKENNLLRNEHKGRIILKMTRVYYLGSPMGLWAGLDRYKETLDDLVGYIQTGGRGILADEYKMRGQGIRREKLW</sequence>
<proteinExistence type="predicted"/>
<accession>A0A0G0SW02</accession>
<organism evidence="1 2">
    <name type="scientific">Candidatus Woesebacteria bacterium GW2011_GWA1_39_8</name>
    <dbReference type="NCBI Taxonomy" id="1618552"/>
    <lineage>
        <taxon>Bacteria</taxon>
        <taxon>Candidatus Woeseibacteriota</taxon>
    </lineage>
</organism>
<dbReference type="EMBL" id="LBXL01000022">
    <property type="protein sequence ID" value="KKR29777.1"/>
    <property type="molecule type" value="Genomic_DNA"/>
</dbReference>
<dbReference type="Proteomes" id="UP000034793">
    <property type="component" value="Unassembled WGS sequence"/>
</dbReference>
<reference evidence="1 2" key="1">
    <citation type="journal article" date="2015" name="Nature">
        <title>rRNA introns, odd ribosomes, and small enigmatic genomes across a large radiation of phyla.</title>
        <authorList>
            <person name="Brown C.T."/>
            <person name="Hug L.A."/>
            <person name="Thomas B.C."/>
            <person name="Sharon I."/>
            <person name="Castelle C.J."/>
            <person name="Singh A."/>
            <person name="Wilkins M.J."/>
            <person name="Williams K.H."/>
            <person name="Banfield J.F."/>
        </authorList>
    </citation>
    <scope>NUCLEOTIDE SEQUENCE [LARGE SCALE GENOMIC DNA]</scope>
</reference>
<dbReference type="AlphaFoldDB" id="A0A0G0SW02"/>
<comment type="caution">
    <text evidence="1">The sequence shown here is derived from an EMBL/GenBank/DDBJ whole genome shotgun (WGS) entry which is preliminary data.</text>
</comment>
<protein>
    <submittedName>
        <fullName evidence="1">Uncharacterized protein</fullName>
    </submittedName>
</protein>
<evidence type="ECO:0000313" key="2">
    <source>
        <dbReference type="Proteomes" id="UP000034793"/>
    </source>
</evidence>
<name>A0A0G0SW02_9BACT</name>